<comment type="caution">
    <text evidence="2">The sequence shown here is derived from an EMBL/GenBank/DDBJ whole genome shotgun (WGS) entry which is preliminary data.</text>
</comment>
<feature type="region of interest" description="Disordered" evidence="1">
    <location>
        <begin position="63"/>
        <end position="85"/>
    </location>
</feature>
<feature type="compositionally biased region" description="Basic and acidic residues" evidence="1">
    <location>
        <begin position="10"/>
        <end position="20"/>
    </location>
</feature>
<protein>
    <submittedName>
        <fullName evidence="2">Uncharacterized protein</fullName>
    </submittedName>
</protein>
<sequence>MPAKTTKSVGRQEERRKAARDTGIVETNATRCLEDAEPSSDFRAKASQILVKAVDSSAALQAVKTSQAGKRFESESTAKPFQYLH</sequence>
<gene>
    <name evidence="2" type="ORF">CCHLO57077_00010221</name>
</gene>
<evidence type="ECO:0000313" key="3">
    <source>
        <dbReference type="Proteomes" id="UP001160390"/>
    </source>
</evidence>
<evidence type="ECO:0000313" key="2">
    <source>
        <dbReference type="EMBL" id="CAI6086109.1"/>
    </source>
</evidence>
<dbReference type="EMBL" id="CABFNP030000786">
    <property type="protein sequence ID" value="CAI6086109.1"/>
    <property type="molecule type" value="Genomic_DNA"/>
</dbReference>
<organism evidence="2 3">
    <name type="scientific">Clonostachys chloroleuca</name>
    <dbReference type="NCBI Taxonomy" id="1926264"/>
    <lineage>
        <taxon>Eukaryota</taxon>
        <taxon>Fungi</taxon>
        <taxon>Dikarya</taxon>
        <taxon>Ascomycota</taxon>
        <taxon>Pezizomycotina</taxon>
        <taxon>Sordariomycetes</taxon>
        <taxon>Hypocreomycetidae</taxon>
        <taxon>Hypocreales</taxon>
        <taxon>Bionectriaceae</taxon>
        <taxon>Clonostachys</taxon>
    </lineage>
</organism>
<dbReference type="Proteomes" id="UP001160390">
    <property type="component" value="Unassembled WGS sequence"/>
</dbReference>
<accession>A0AA35Q1N8</accession>
<keyword evidence="3" id="KW-1185">Reference proteome</keyword>
<dbReference type="AlphaFoldDB" id="A0AA35Q1N8"/>
<reference evidence="2" key="1">
    <citation type="submission" date="2023-01" db="EMBL/GenBank/DDBJ databases">
        <authorList>
            <person name="Piombo E."/>
        </authorList>
    </citation>
    <scope>NUCLEOTIDE SEQUENCE</scope>
</reference>
<evidence type="ECO:0000256" key="1">
    <source>
        <dbReference type="SAM" id="MobiDB-lite"/>
    </source>
</evidence>
<feature type="region of interest" description="Disordered" evidence="1">
    <location>
        <begin position="1"/>
        <end position="22"/>
    </location>
</feature>
<name>A0AA35Q1N8_9HYPO</name>
<proteinExistence type="predicted"/>